<dbReference type="Proteomes" id="UP000222916">
    <property type="component" value="Chromosome"/>
</dbReference>
<proteinExistence type="predicted"/>
<organism evidence="1 2">
    <name type="scientific">Aeromonas salmonicida subsp. pectinolytica 34mel</name>
    <dbReference type="NCBI Taxonomy" id="1324960"/>
    <lineage>
        <taxon>Bacteria</taxon>
        <taxon>Pseudomonadati</taxon>
        <taxon>Pseudomonadota</taxon>
        <taxon>Gammaproteobacteria</taxon>
        <taxon>Aeromonadales</taxon>
        <taxon>Aeromonadaceae</taxon>
        <taxon>Aeromonas</taxon>
    </lineage>
</organism>
<accession>T0PRQ7</accession>
<gene>
    <name evidence="1" type="ORF">Asalp_01300</name>
</gene>
<evidence type="ECO:0008006" key="3">
    <source>
        <dbReference type="Google" id="ProtNLM"/>
    </source>
</evidence>
<dbReference type="RefSeq" id="WP_021138693.1">
    <property type="nucleotide sequence ID" value="NZ_ARYZ02000009.1"/>
</dbReference>
<sequence length="359" mass="41454">MKKMTIDDRFRFERHAELLEKRRLRKKKNNRVDSGSDGLRVFSRVRFYAPQTLSLFSDDAYEIFVVFLTKIRDEIEKKNRLLIDFRNTESLKACAVLVLYAHIDFFQKITGDKSIITFTPFANSRANRLFDACGLWSLVGLKKNGSNREDNLPVVSSVAGASKDPQVNQESRATIRQILNFVKDRIYNGNISALEAQNLYAAVTESISNVGLHAYTNEKNYEEFVSLIGKRWWIFARSIEEQLFMLVYDMGEGIPLTLVRRDIYSIIMQMFNPSTDAEKINAAVQYGETRMKSDKHGKGLSDIKRYVVDNPMGELHIFSGMGRYSFYSKNKNEENIDHRYSVGGTLIQWNISLRSRNEN</sequence>
<dbReference type="EMBL" id="CP022426">
    <property type="protein sequence ID" value="ATP07394.1"/>
    <property type="molecule type" value="Genomic_DNA"/>
</dbReference>
<name>T0PRQ7_AERSA</name>
<reference evidence="2" key="1">
    <citation type="journal article" date="2018" name="BMC Genomics">
        <title>The complete and fully assembled genome sequence of Aeromonas salmonicida subsp. pectinolytica and its comparative analysis with other Aeromonas species: investigation of the mobilome in environmental and pathogenic strains.</title>
        <authorList>
            <person name="Pfeiffer F."/>
            <person name="Zamora-Lagos M.A."/>
            <person name="Blettinger M."/>
            <person name="Yeroslaviz A."/>
            <person name="Dahl A."/>
            <person name="Gruber S."/>
            <person name="Habermann B.H."/>
        </authorList>
    </citation>
    <scope>NUCLEOTIDE SEQUENCE [LARGE SCALE GENOMIC DNA]</scope>
    <source>
        <strain evidence="2">34mel</strain>
    </source>
</reference>
<dbReference type="OrthoDB" id="6858273at2"/>
<evidence type="ECO:0000313" key="1">
    <source>
        <dbReference type="EMBL" id="ATP07394.1"/>
    </source>
</evidence>
<dbReference type="AlphaFoldDB" id="T0PRQ7"/>
<protein>
    <recommendedName>
        <fullName evidence="3">ATP-binding protein</fullName>
    </recommendedName>
</protein>
<evidence type="ECO:0000313" key="2">
    <source>
        <dbReference type="Proteomes" id="UP000222916"/>
    </source>
</evidence>